<dbReference type="PANTHER" id="PTHR30272">
    <property type="entry name" value="3-HYDROXYACYL-[ACYL-CARRIER-PROTEIN] DEHYDRATASE"/>
    <property type="match status" value="1"/>
</dbReference>
<dbReference type="Gene3D" id="3.10.129.10">
    <property type="entry name" value="Hotdog Thioesterase"/>
    <property type="match status" value="1"/>
</dbReference>
<dbReference type="NCBIfam" id="TIGR01749">
    <property type="entry name" value="fabA"/>
    <property type="match status" value="1"/>
</dbReference>
<dbReference type="Proteomes" id="UP000501094">
    <property type="component" value="Chromosome"/>
</dbReference>
<evidence type="ECO:0000256" key="4">
    <source>
        <dbReference type="ARBA" id="ARBA00006714"/>
    </source>
</evidence>
<keyword evidence="7" id="KW-0444">Lipid biosynthesis</keyword>
<proteinExistence type="inferred from homology"/>
<evidence type="ECO:0000256" key="1">
    <source>
        <dbReference type="ARBA" id="ARBA00001055"/>
    </source>
</evidence>
<dbReference type="GO" id="GO:0006633">
    <property type="term" value="P:fatty acid biosynthetic process"/>
    <property type="evidence" value="ECO:0007669"/>
    <property type="project" value="UniProtKB-UniRule"/>
</dbReference>
<dbReference type="GO" id="GO:0019171">
    <property type="term" value="F:(3R)-hydroxyacyl-[acyl-carrier-protein] dehydratase activity"/>
    <property type="evidence" value="ECO:0007669"/>
    <property type="project" value="UniProtKB-UniRule"/>
</dbReference>
<evidence type="ECO:0000256" key="9">
    <source>
        <dbReference type="ARBA" id="ARBA00023098"/>
    </source>
</evidence>
<keyword evidence="11 14" id="KW-0413">Isomerase</keyword>
<keyword evidence="6" id="KW-0963">Cytoplasm</keyword>
<comment type="pathway">
    <text evidence="3">Lipid metabolism; fatty acid biosynthesis.</text>
</comment>
<gene>
    <name evidence="14" type="primary">fabA</name>
    <name evidence="14" type="ORF">E5R92_04330</name>
</gene>
<dbReference type="EMBL" id="CP038852">
    <property type="protein sequence ID" value="QIZ21006.1"/>
    <property type="molecule type" value="Genomic_DNA"/>
</dbReference>
<dbReference type="NCBIfam" id="NF003509">
    <property type="entry name" value="PRK05174.1"/>
    <property type="match status" value="1"/>
</dbReference>
<evidence type="ECO:0000256" key="6">
    <source>
        <dbReference type="ARBA" id="ARBA00022490"/>
    </source>
</evidence>
<comment type="catalytic activity">
    <reaction evidence="1">
        <text>a (3R)-hydroxyacyl-[ACP] = a (2E)-enoyl-[ACP] + H2O</text>
        <dbReference type="Rhea" id="RHEA:13097"/>
        <dbReference type="Rhea" id="RHEA-COMP:9925"/>
        <dbReference type="Rhea" id="RHEA-COMP:9945"/>
        <dbReference type="ChEBI" id="CHEBI:15377"/>
        <dbReference type="ChEBI" id="CHEBI:78784"/>
        <dbReference type="ChEBI" id="CHEBI:78827"/>
        <dbReference type="EC" id="4.2.1.59"/>
    </reaction>
</comment>
<organism evidence="14 15">
    <name type="scientific">Candidatus Pelagibacter giovannonii</name>
    <dbReference type="NCBI Taxonomy" id="2563896"/>
    <lineage>
        <taxon>Bacteria</taxon>
        <taxon>Pseudomonadati</taxon>
        <taxon>Pseudomonadota</taxon>
        <taxon>Alphaproteobacteria</taxon>
        <taxon>Candidatus Pelagibacterales</taxon>
        <taxon>Candidatus Pelagibacteraceae</taxon>
        <taxon>Candidatus Pelagibacter</taxon>
    </lineage>
</organism>
<keyword evidence="10" id="KW-0275">Fatty acid biosynthesis</keyword>
<reference evidence="14 15" key="1">
    <citation type="journal article" date="2020" name="Nat. Microbiol.">
        <title>Lysogenic host-virus interactions in SAR11 marine bacteria.</title>
        <authorList>
            <person name="Morris R.M."/>
            <person name="Cain K.R."/>
            <person name="Hvorecny K.L."/>
            <person name="Kollman J.M."/>
        </authorList>
    </citation>
    <scope>NUCLEOTIDE SEQUENCE [LARGE SCALE GENOMIC DNA]</scope>
    <source>
        <strain evidence="14 15">NP1</strain>
    </source>
</reference>
<evidence type="ECO:0000313" key="15">
    <source>
        <dbReference type="Proteomes" id="UP000501094"/>
    </source>
</evidence>
<sequence length="166" mass="18223">MKKNSFTYDELISCGNGELFGPGNAKLPLPPMLMFDRITEINEDNGTFSKGSLKAELDIKEDLWFFDCHFNGDPVMPGCLGLDAMWQLVGFYLGWLGNPGKGRALGVSTVKFTGEVLQNVKNVRYEIDMKKIMAPGGTTVGLANGLVFADNKKIYSAESLKVGLFK</sequence>
<evidence type="ECO:0000256" key="7">
    <source>
        <dbReference type="ARBA" id="ARBA00022516"/>
    </source>
</evidence>
<keyword evidence="9" id="KW-0443">Lipid metabolism</keyword>
<evidence type="ECO:0000256" key="13">
    <source>
        <dbReference type="NCBIfam" id="TIGR01749"/>
    </source>
</evidence>
<comment type="subcellular location">
    <subcellularLocation>
        <location evidence="2">Cytoplasm</location>
    </subcellularLocation>
</comment>
<evidence type="ECO:0000256" key="12">
    <source>
        <dbReference type="ARBA" id="ARBA00023239"/>
    </source>
</evidence>
<evidence type="ECO:0000256" key="5">
    <source>
        <dbReference type="ARBA" id="ARBA00011738"/>
    </source>
</evidence>
<dbReference type="PANTHER" id="PTHR30272:SF8">
    <property type="entry name" value="3-HYDROXYDECANOYL-[ACYL-CARRIER-PROTEIN] DEHYDRATASE"/>
    <property type="match status" value="1"/>
</dbReference>
<dbReference type="InterPro" id="IPR029069">
    <property type="entry name" value="HotDog_dom_sf"/>
</dbReference>
<evidence type="ECO:0000256" key="2">
    <source>
        <dbReference type="ARBA" id="ARBA00004496"/>
    </source>
</evidence>
<accession>A0A6H1Q2T0</accession>
<keyword evidence="15" id="KW-1185">Reference proteome</keyword>
<dbReference type="GO" id="GO:0016853">
    <property type="term" value="F:isomerase activity"/>
    <property type="evidence" value="ECO:0007669"/>
    <property type="project" value="UniProtKB-KW"/>
</dbReference>
<comment type="similarity">
    <text evidence="4">Belongs to the thioester dehydratase family. FabA subfamily.</text>
</comment>
<dbReference type="InterPro" id="IPR010083">
    <property type="entry name" value="FabA"/>
</dbReference>
<dbReference type="GO" id="GO:0005737">
    <property type="term" value="C:cytoplasm"/>
    <property type="evidence" value="ECO:0007669"/>
    <property type="project" value="UniProtKB-SubCell"/>
</dbReference>
<dbReference type="AlphaFoldDB" id="A0A6H1Q2T0"/>
<comment type="subunit">
    <text evidence="5">Homodimer.</text>
</comment>
<dbReference type="CDD" id="cd01287">
    <property type="entry name" value="FabA"/>
    <property type="match status" value="1"/>
</dbReference>
<evidence type="ECO:0000256" key="10">
    <source>
        <dbReference type="ARBA" id="ARBA00023160"/>
    </source>
</evidence>
<dbReference type="UniPathway" id="UPA00094"/>
<evidence type="ECO:0000313" key="14">
    <source>
        <dbReference type="EMBL" id="QIZ21006.1"/>
    </source>
</evidence>
<dbReference type="RefSeq" id="WP_168606878.1">
    <property type="nucleotide sequence ID" value="NZ_CP038852.1"/>
</dbReference>
<name>A0A6H1Q2T0_9PROT</name>
<dbReference type="EC" id="4.2.1.59" evidence="13"/>
<dbReference type="KEGG" id="peg:E5R92_04330"/>
<protein>
    <recommendedName>
        <fullName evidence="13">3-hydroxyacyl-[acyl-carrier-protein] dehydratase FabA</fullName>
        <ecNumber evidence="13">4.2.1.59</ecNumber>
    </recommendedName>
</protein>
<evidence type="ECO:0000256" key="8">
    <source>
        <dbReference type="ARBA" id="ARBA00022832"/>
    </source>
</evidence>
<evidence type="ECO:0000256" key="3">
    <source>
        <dbReference type="ARBA" id="ARBA00005194"/>
    </source>
</evidence>
<dbReference type="SUPFAM" id="SSF54637">
    <property type="entry name" value="Thioesterase/thiol ester dehydrase-isomerase"/>
    <property type="match status" value="1"/>
</dbReference>
<keyword evidence="8" id="KW-0276">Fatty acid metabolism</keyword>
<keyword evidence="12 14" id="KW-0456">Lyase</keyword>
<dbReference type="InterPro" id="IPR013114">
    <property type="entry name" value="FabA_FabZ"/>
</dbReference>
<dbReference type="Pfam" id="PF07977">
    <property type="entry name" value="FabA"/>
    <property type="match status" value="1"/>
</dbReference>
<evidence type="ECO:0000256" key="11">
    <source>
        <dbReference type="ARBA" id="ARBA00023235"/>
    </source>
</evidence>